<feature type="transmembrane region" description="Helical" evidence="1">
    <location>
        <begin position="71"/>
        <end position="94"/>
    </location>
</feature>
<keyword evidence="1" id="KW-0812">Transmembrane</keyword>
<gene>
    <name evidence="2" type="ORF">A2722_03365</name>
</gene>
<dbReference type="AlphaFoldDB" id="A0A1F5PIK2"/>
<comment type="caution">
    <text evidence="2">The sequence shown here is derived from an EMBL/GenBank/DDBJ whole genome shotgun (WGS) entry which is preliminary data.</text>
</comment>
<accession>A0A1F5PIK2</accession>
<organism evidence="2 3">
    <name type="scientific">Candidatus Doudnabacteria bacterium RIFCSPHIGHO2_01_FULL_50_11</name>
    <dbReference type="NCBI Taxonomy" id="1817828"/>
    <lineage>
        <taxon>Bacteria</taxon>
        <taxon>Candidatus Doudnaibacteriota</taxon>
    </lineage>
</organism>
<keyword evidence="1" id="KW-1133">Transmembrane helix</keyword>
<feature type="transmembrane region" description="Helical" evidence="1">
    <location>
        <begin position="7"/>
        <end position="24"/>
    </location>
</feature>
<protein>
    <submittedName>
        <fullName evidence="2">Uncharacterized protein</fullName>
    </submittedName>
</protein>
<proteinExistence type="predicted"/>
<sequence length="97" mass="10818">MTQSKKLGFIFTLVVILPILLTFLNASLGNRSKLSWNYQYQNSINLIASLIAFVGDSYLLIANAKQGKSTLWFILGGLSLLYILGSFFIMSFGFEVL</sequence>
<evidence type="ECO:0000256" key="1">
    <source>
        <dbReference type="SAM" id="Phobius"/>
    </source>
</evidence>
<keyword evidence="1" id="KW-0472">Membrane</keyword>
<evidence type="ECO:0000313" key="3">
    <source>
        <dbReference type="Proteomes" id="UP000178377"/>
    </source>
</evidence>
<name>A0A1F5PIK2_9BACT</name>
<evidence type="ECO:0000313" key="2">
    <source>
        <dbReference type="EMBL" id="OGE89707.1"/>
    </source>
</evidence>
<reference evidence="2 3" key="1">
    <citation type="journal article" date="2016" name="Nat. Commun.">
        <title>Thousands of microbial genomes shed light on interconnected biogeochemical processes in an aquifer system.</title>
        <authorList>
            <person name="Anantharaman K."/>
            <person name="Brown C.T."/>
            <person name="Hug L.A."/>
            <person name="Sharon I."/>
            <person name="Castelle C.J."/>
            <person name="Probst A.J."/>
            <person name="Thomas B.C."/>
            <person name="Singh A."/>
            <person name="Wilkins M.J."/>
            <person name="Karaoz U."/>
            <person name="Brodie E.L."/>
            <person name="Williams K.H."/>
            <person name="Hubbard S.S."/>
            <person name="Banfield J.F."/>
        </authorList>
    </citation>
    <scope>NUCLEOTIDE SEQUENCE [LARGE SCALE GENOMIC DNA]</scope>
</reference>
<feature type="transmembrane region" description="Helical" evidence="1">
    <location>
        <begin position="44"/>
        <end position="64"/>
    </location>
</feature>
<dbReference type="Proteomes" id="UP000178377">
    <property type="component" value="Unassembled WGS sequence"/>
</dbReference>
<dbReference type="EMBL" id="MFEO01000017">
    <property type="protein sequence ID" value="OGE89707.1"/>
    <property type="molecule type" value="Genomic_DNA"/>
</dbReference>